<feature type="compositionally biased region" description="Basic and acidic residues" evidence="1">
    <location>
        <begin position="13"/>
        <end position="25"/>
    </location>
</feature>
<evidence type="ECO:0000313" key="3">
    <source>
        <dbReference type="Proteomes" id="UP000030848"/>
    </source>
</evidence>
<dbReference type="EMBL" id="JRZE01000006">
    <property type="protein sequence ID" value="KHF42616.1"/>
    <property type="molecule type" value="Genomic_DNA"/>
</dbReference>
<name>A0A837DA12_9PSEU</name>
<evidence type="ECO:0000313" key="2">
    <source>
        <dbReference type="EMBL" id="KHF42616.1"/>
    </source>
</evidence>
<gene>
    <name evidence="2" type="ORF">MINT15_28180</name>
</gene>
<dbReference type="AlphaFoldDB" id="A0A837DA12"/>
<sequence length="59" mass="6217">MSEPAAGVWDAKNVAEDGHKKDRPNIHSGVSRAGGEAVRVPADRLLGSGFLAESYVDPQ</sequence>
<organism evidence="2 3">
    <name type="scientific">Saccharomonospora viridis</name>
    <dbReference type="NCBI Taxonomy" id="1852"/>
    <lineage>
        <taxon>Bacteria</taxon>
        <taxon>Bacillati</taxon>
        <taxon>Actinomycetota</taxon>
        <taxon>Actinomycetes</taxon>
        <taxon>Pseudonocardiales</taxon>
        <taxon>Pseudonocardiaceae</taxon>
        <taxon>Saccharomonospora</taxon>
    </lineage>
</organism>
<reference evidence="2 3" key="1">
    <citation type="submission" date="2014-10" db="EMBL/GenBank/DDBJ databases">
        <title>Genome sequence of Micropolyspora internatus JCM3315.</title>
        <authorList>
            <person name="Shin S.-K."/>
            <person name="Yi H."/>
        </authorList>
    </citation>
    <scope>NUCLEOTIDE SEQUENCE [LARGE SCALE GENOMIC DNA]</scope>
    <source>
        <strain evidence="2 3">JCM 3315</strain>
    </source>
</reference>
<dbReference type="Proteomes" id="UP000030848">
    <property type="component" value="Unassembled WGS sequence"/>
</dbReference>
<accession>A0A837DA12</accession>
<evidence type="ECO:0000256" key="1">
    <source>
        <dbReference type="SAM" id="MobiDB-lite"/>
    </source>
</evidence>
<comment type="caution">
    <text evidence="2">The sequence shown here is derived from an EMBL/GenBank/DDBJ whole genome shotgun (WGS) entry which is preliminary data.</text>
</comment>
<proteinExistence type="predicted"/>
<feature type="region of interest" description="Disordered" evidence="1">
    <location>
        <begin position="1"/>
        <end position="34"/>
    </location>
</feature>
<protein>
    <submittedName>
        <fullName evidence="2">Uncharacterized protein</fullName>
    </submittedName>
</protein>